<protein>
    <submittedName>
        <fullName evidence="3">LAME_0A05182g1_1</fullName>
    </submittedName>
</protein>
<keyword evidence="4" id="KW-1185">Reference proteome</keyword>
<reference evidence="4" key="1">
    <citation type="submission" date="2016-03" db="EMBL/GenBank/DDBJ databases">
        <authorList>
            <person name="Devillers Hugo."/>
        </authorList>
    </citation>
    <scope>NUCLEOTIDE SEQUENCE [LARGE SCALE GENOMIC DNA]</scope>
</reference>
<evidence type="ECO:0000313" key="3">
    <source>
        <dbReference type="EMBL" id="SCU78639.1"/>
    </source>
</evidence>
<dbReference type="Proteomes" id="UP000191144">
    <property type="component" value="Chromosome A"/>
</dbReference>
<gene>
    <name evidence="3" type="ORF">LAME_0A05182G</name>
</gene>
<name>A0A1G4IPJ1_9SACH</name>
<feature type="region of interest" description="Disordered" evidence="2">
    <location>
        <begin position="181"/>
        <end position="220"/>
    </location>
</feature>
<keyword evidence="1" id="KW-0175">Coiled coil</keyword>
<dbReference type="EMBL" id="LT598483">
    <property type="protein sequence ID" value="SCU78639.1"/>
    <property type="molecule type" value="Genomic_DNA"/>
</dbReference>
<dbReference type="OrthoDB" id="4036600at2759"/>
<feature type="region of interest" description="Disordered" evidence="2">
    <location>
        <begin position="254"/>
        <end position="275"/>
    </location>
</feature>
<feature type="compositionally biased region" description="Low complexity" evidence="2">
    <location>
        <begin position="98"/>
        <end position="112"/>
    </location>
</feature>
<organism evidence="3 4">
    <name type="scientific">Lachancea meyersii CBS 8951</name>
    <dbReference type="NCBI Taxonomy" id="1266667"/>
    <lineage>
        <taxon>Eukaryota</taxon>
        <taxon>Fungi</taxon>
        <taxon>Dikarya</taxon>
        <taxon>Ascomycota</taxon>
        <taxon>Saccharomycotina</taxon>
        <taxon>Saccharomycetes</taxon>
        <taxon>Saccharomycetales</taxon>
        <taxon>Saccharomycetaceae</taxon>
        <taxon>Lachancea</taxon>
    </lineage>
</organism>
<evidence type="ECO:0000313" key="4">
    <source>
        <dbReference type="Proteomes" id="UP000191144"/>
    </source>
</evidence>
<sequence>METKSTAKGVTLYRERFRFGTASSPETRSEFHDLDPTVVTSDAVPLTDSAYSTKAQIPTTGEPANQHYTHTTMSTMSMEPRSQVAALNAFPPAKRPARPAASTGTSSSSSSSYRADPRRLSSEEIINEMEKEQDAIVVRLLREIDQLKDENNRLRKNLYAVLNSDPHTPAHSANTLPYLSRRSSINSNSSSGSSTSNPAASHSNININTNTNGSSTNATSSLASTSVLALTPTGTSPAPSRRPSSSAAPIDTLTPTLLLQRKRNSVPSPVPLTPKKSDEFAHLYSPIPVSNLNVPEANLDLTGSSGFRRRRSSMKSAEGSNKIPRSTR</sequence>
<feature type="compositionally biased region" description="Polar residues" evidence="2">
    <location>
        <begin position="314"/>
        <end position="328"/>
    </location>
</feature>
<dbReference type="AlphaFoldDB" id="A0A1G4IPJ1"/>
<evidence type="ECO:0000256" key="2">
    <source>
        <dbReference type="SAM" id="MobiDB-lite"/>
    </source>
</evidence>
<feature type="region of interest" description="Disordered" evidence="2">
    <location>
        <begin position="291"/>
        <end position="328"/>
    </location>
</feature>
<evidence type="ECO:0000256" key="1">
    <source>
        <dbReference type="SAM" id="Coils"/>
    </source>
</evidence>
<proteinExistence type="predicted"/>
<feature type="coiled-coil region" evidence="1">
    <location>
        <begin position="130"/>
        <end position="164"/>
    </location>
</feature>
<feature type="region of interest" description="Disordered" evidence="2">
    <location>
        <begin position="92"/>
        <end position="120"/>
    </location>
</feature>
<feature type="region of interest" description="Disordered" evidence="2">
    <location>
        <begin position="230"/>
        <end position="249"/>
    </location>
</feature>
<accession>A0A1G4IPJ1</accession>